<dbReference type="Pfam" id="PF00852">
    <property type="entry name" value="Glyco_transf_10"/>
    <property type="match status" value="1"/>
</dbReference>
<comment type="catalytic activity">
    <reaction evidence="12">
        <text>L-seryl-[protein] + GDP-beta-L-fucose = 3-O-(alpha-L-fucosyl)-L-seryl-[protein] + GDP + H(+)</text>
        <dbReference type="Rhea" id="RHEA:63644"/>
        <dbReference type="Rhea" id="RHEA-COMP:9863"/>
        <dbReference type="Rhea" id="RHEA-COMP:17914"/>
        <dbReference type="ChEBI" id="CHEBI:15378"/>
        <dbReference type="ChEBI" id="CHEBI:29999"/>
        <dbReference type="ChEBI" id="CHEBI:57273"/>
        <dbReference type="ChEBI" id="CHEBI:58189"/>
        <dbReference type="ChEBI" id="CHEBI:189632"/>
        <dbReference type="EC" id="2.4.1.221"/>
    </reaction>
    <physiologicalReaction direction="left-to-right" evidence="12">
        <dbReference type="Rhea" id="RHEA:63645"/>
    </physiologicalReaction>
</comment>
<feature type="domain" description="Fucosyltransferase C-terminal" evidence="14">
    <location>
        <begin position="214"/>
        <end position="401"/>
    </location>
</feature>
<keyword evidence="5 13" id="KW-0808">Transferase</keyword>
<reference evidence="16" key="1">
    <citation type="submission" date="2020-04" db="EMBL/GenBank/DDBJ databases">
        <authorList>
            <person name="Neveu A P."/>
        </authorList>
    </citation>
    <scope>NUCLEOTIDE SEQUENCE</scope>
    <source>
        <tissue evidence="16">Whole embryo</tissue>
    </source>
</reference>
<keyword evidence="6 13" id="KW-0812">Transmembrane</keyword>
<dbReference type="Gene3D" id="3.40.50.11660">
    <property type="entry name" value="Glycosyl transferase family 10, C-terminal domain"/>
    <property type="match status" value="1"/>
</dbReference>
<keyword evidence="7" id="KW-0735">Signal-anchor</keyword>
<dbReference type="PANTHER" id="PTHR11929:SF145">
    <property type="entry name" value="ALPHA-(1,3)-FUCOSYLTRANSFERASE FUT-1"/>
    <property type="match status" value="1"/>
</dbReference>
<evidence type="ECO:0000259" key="15">
    <source>
        <dbReference type="Pfam" id="PF17039"/>
    </source>
</evidence>
<feature type="domain" description="Fucosyltransferase N-terminal" evidence="15">
    <location>
        <begin position="101"/>
        <end position="183"/>
    </location>
</feature>
<evidence type="ECO:0000256" key="8">
    <source>
        <dbReference type="ARBA" id="ARBA00022989"/>
    </source>
</evidence>
<comment type="catalytic activity">
    <reaction evidence="11">
        <text>L-threonyl-[protein] + GDP-beta-L-fucose = 3-O-(alpha-L-fucosyl)-L-threonyl-[protein] + GDP + H(+)</text>
        <dbReference type="Rhea" id="RHEA:70491"/>
        <dbReference type="Rhea" id="RHEA-COMP:11060"/>
        <dbReference type="Rhea" id="RHEA-COMP:17915"/>
        <dbReference type="ChEBI" id="CHEBI:15378"/>
        <dbReference type="ChEBI" id="CHEBI:30013"/>
        <dbReference type="ChEBI" id="CHEBI:57273"/>
        <dbReference type="ChEBI" id="CHEBI:58189"/>
        <dbReference type="ChEBI" id="CHEBI:189631"/>
        <dbReference type="EC" id="2.4.1.221"/>
    </reaction>
    <physiologicalReaction direction="left-to-right" evidence="11">
        <dbReference type="Rhea" id="RHEA:70492"/>
    </physiologicalReaction>
</comment>
<keyword evidence="10" id="KW-0325">Glycoprotein</keyword>
<dbReference type="InterPro" id="IPR038577">
    <property type="entry name" value="GT10-like_C_sf"/>
</dbReference>
<dbReference type="FunFam" id="3.40.50.11660:FF:000002">
    <property type="entry name" value="Alpha-(1,3)-fucosyltransferase"/>
    <property type="match status" value="1"/>
</dbReference>
<evidence type="ECO:0000256" key="9">
    <source>
        <dbReference type="ARBA" id="ARBA00023136"/>
    </source>
</evidence>
<evidence type="ECO:0000256" key="13">
    <source>
        <dbReference type="RuleBase" id="RU003832"/>
    </source>
</evidence>
<protein>
    <recommendedName>
        <fullName evidence="13">Fucosyltransferase</fullName>
        <ecNumber evidence="13">2.4.1.-</ecNumber>
    </recommendedName>
</protein>
<evidence type="ECO:0000313" key="16">
    <source>
        <dbReference type="EMBL" id="CAB3247479.1"/>
    </source>
</evidence>
<dbReference type="Pfam" id="PF17039">
    <property type="entry name" value="Glyco_tran_10_N"/>
    <property type="match status" value="1"/>
</dbReference>
<dbReference type="GO" id="GO:0005789">
    <property type="term" value="C:endoplasmic reticulum membrane"/>
    <property type="evidence" value="ECO:0007669"/>
    <property type="project" value="UniProtKB-SubCell"/>
</dbReference>
<evidence type="ECO:0000256" key="6">
    <source>
        <dbReference type="ARBA" id="ARBA00022692"/>
    </source>
</evidence>
<keyword evidence="13" id="KW-0333">Golgi apparatus</keyword>
<dbReference type="AlphaFoldDB" id="A0A6F9DDR2"/>
<dbReference type="EC" id="2.4.1.-" evidence="13"/>
<evidence type="ECO:0000256" key="7">
    <source>
        <dbReference type="ARBA" id="ARBA00022968"/>
    </source>
</evidence>
<evidence type="ECO:0000256" key="1">
    <source>
        <dbReference type="ARBA" id="ARBA00004648"/>
    </source>
</evidence>
<evidence type="ECO:0000256" key="2">
    <source>
        <dbReference type="ARBA" id="ARBA00004922"/>
    </source>
</evidence>
<comment type="similarity">
    <text evidence="3 13">Belongs to the glycosyltransferase 10 family.</text>
</comment>
<keyword evidence="4 13" id="KW-0328">Glycosyltransferase</keyword>
<dbReference type="InterPro" id="IPR001503">
    <property type="entry name" value="Glyco_trans_10"/>
</dbReference>
<dbReference type="InterPro" id="IPR055270">
    <property type="entry name" value="Glyco_tran_10_C"/>
</dbReference>
<organism evidence="16">
    <name type="scientific">Phallusia mammillata</name>
    <dbReference type="NCBI Taxonomy" id="59560"/>
    <lineage>
        <taxon>Eukaryota</taxon>
        <taxon>Metazoa</taxon>
        <taxon>Chordata</taxon>
        <taxon>Tunicata</taxon>
        <taxon>Ascidiacea</taxon>
        <taxon>Phlebobranchia</taxon>
        <taxon>Ascidiidae</taxon>
        <taxon>Phallusia</taxon>
    </lineage>
</organism>
<dbReference type="GO" id="GO:0046922">
    <property type="term" value="F:peptide-O-fucosyltransferase activity"/>
    <property type="evidence" value="ECO:0007669"/>
    <property type="project" value="UniProtKB-EC"/>
</dbReference>
<accession>A0A6F9DDR2</accession>
<proteinExistence type="evidence at transcript level"/>
<evidence type="ECO:0000256" key="12">
    <source>
        <dbReference type="ARBA" id="ARBA00048647"/>
    </source>
</evidence>
<dbReference type="SUPFAM" id="SSF53756">
    <property type="entry name" value="UDP-Glycosyltransferase/glycogen phosphorylase"/>
    <property type="match status" value="1"/>
</dbReference>
<dbReference type="GO" id="GO:0032580">
    <property type="term" value="C:Golgi cisterna membrane"/>
    <property type="evidence" value="ECO:0007669"/>
    <property type="project" value="UniProtKB-SubCell"/>
</dbReference>
<evidence type="ECO:0000256" key="4">
    <source>
        <dbReference type="ARBA" id="ARBA00022676"/>
    </source>
</evidence>
<evidence type="ECO:0000256" key="10">
    <source>
        <dbReference type="ARBA" id="ARBA00023180"/>
    </source>
</evidence>
<gene>
    <name evidence="16" type="primary">Fut10-001</name>
</gene>
<comment type="subcellular location">
    <subcellularLocation>
        <location evidence="1">Endoplasmic reticulum membrane</location>
        <topology evidence="1">Single-pass type II membrane protein</topology>
    </subcellularLocation>
    <subcellularLocation>
        <location evidence="13">Golgi apparatus</location>
        <location evidence="13">Golgi stack membrane</location>
        <topology evidence="13">Single-pass type II membrane protein</topology>
    </subcellularLocation>
</comment>
<comment type="pathway">
    <text evidence="2">Protein modification; protein glycosylation.</text>
</comment>
<dbReference type="PANTHER" id="PTHR11929">
    <property type="entry name" value="ALPHA- 1,3 -FUCOSYLTRANSFERASE"/>
    <property type="match status" value="1"/>
</dbReference>
<evidence type="ECO:0000256" key="11">
    <source>
        <dbReference type="ARBA" id="ARBA00047273"/>
    </source>
</evidence>
<dbReference type="InterPro" id="IPR031481">
    <property type="entry name" value="Glyco_tran_10_N"/>
</dbReference>
<dbReference type="UniPathway" id="UPA00378"/>
<evidence type="ECO:0000256" key="3">
    <source>
        <dbReference type="ARBA" id="ARBA00008919"/>
    </source>
</evidence>
<keyword evidence="9" id="KW-0472">Membrane</keyword>
<dbReference type="GO" id="GO:0046920">
    <property type="term" value="F:alpha-(1-&gt;3)-fucosyltransferase activity"/>
    <property type="evidence" value="ECO:0007669"/>
    <property type="project" value="TreeGrafter"/>
</dbReference>
<keyword evidence="8" id="KW-1133">Transmembrane helix</keyword>
<sequence length="419" mass="48976">MNLSFLWKIRAILVVCGFLALGVCYEFMLVEPNQLLVKRKTVQGNMNSSEKVSHAVAGNQVPQSRLTRPDLSKITPPLIYLTYGNMDPEINHKKIKTRLGHRCTTTIDHKQMNHSDALLIDYNSAFRSNPFTEPIGRKPDQMYVYFSREPPWFYQEKNFSLVDKDFFNWTMTYRRDSDIYFPYPTMDIEDKLSVLLKTSTFYGDDVVNSKLSKKSKENLVLVAISHCDGADGPIHRLKYVEALEKAGLRMKKIGKCFDNYVTMKWNSGDFRRYTASFKFVLAFENGYHCRDYITEKTWNNALRSGAVPVIWGASKPDVEAVLPSGSYMHVDDFDSPKQLAEHLMYLDSNETAYAKYFDWRRKPPKKYFWQQDIGFEMLCNKLWEKKLYNNVSKVYHSFKDWYIGQDNPECFKITNGNWI</sequence>
<dbReference type="EMBL" id="LR785298">
    <property type="protein sequence ID" value="CAB3247479.1"/>
    <property type="molecule type" value="mRNA"/>
</dbReference>
<evidence type="ECO:0000259" key="14">
    <source>
        <dbReference type="Pfam" id="PF00852"/>
    </source>
</evidence>
<name>A0A6F9DDR2_9ASCI</name>
<evidence type="ECO:0000256" key="5">
    <source>
        <dbReference type="ARBA" id="ARBA00022679"/>
    </source>
</evidence>